<dbReference type="WBParaSite" id="MCU_003461-RA">
    <property type="protein sequence ID" value="MCU_003461-RA"/>
    <property type="gene ID" value="MCU_003461"/>
</dbReference>
<evidence type="ECO:0000313" key="2">
    <source>
        <dbReference type="WBParaSite" id="MCU_003461-RA"/>
    </source>
</evidence>
<proteinExistence type="predicted"/>
<name>A0A5K3EVL9_MESCO</name>
<evidence type="ECO:0000256" key="1">
    <source>
        <dbReference type="SAM" id="MobiDB-lite"/>
    </source>
</evidence>
<organism evidence="2">
    <name type="scientific">Mesocestoides corti</name>
    <name type="common">Flatworm</name>
    <dbReference type="NCBI Taxonomy" id="53468"/>
    <lineage>
        <taxon>Eukaryota</taxon>
        <taxon>Metazoa</taxon>
        <taxon>Spiralia</taxon>
        <taxon>Lophotrochozoa</taxon>
        <taxon>Platyhelminthes</taxon>
        <taxon>Cestoda</taxon>
        <taxon>Eucestoda</taxon>
        <taxon>Cyclophyllidea</taxon>
        <taxon>Mesocestoididae</taxon>
        <taxon>Mesocestoides</taxon>
    </lineage>
</organism>
<accession>A0A5K3EVL9</accession>
<dbReference type="AlphaFoldDB" id="A0A5K3EVL9"/>
<protein>
    <submittedName>
        <fullName evidence="2">Uncharacterized protein</fullName>
    </submittedName>
</protein>
<reference evidence="2" key="1">
    <citation type="submission" date="2019-11" db="UniProtKB">
        <authorList>
            <consortium name="WormBaseParasite"/>
        </authorList>
    </citation>
    <scope>IDENTIFICATION</scope>
</reference>
<feature type="region of interest" description="Disordered" evidence="1">
    <location>
        <begin position="39"/>
        <end position="84"/>
    </location>
</feature>
<sequence>MGMQVCEVALCLQNLRSDALPSRAQRGRQCTRKICCRQSSGRIGSADRTRGSRGGESQVGDGTTRLPRSPIARLQGAPGPSRLP</sequence>